<proteinExistence type="predicted"/>
<reference evidence="2" key="1">
    <citation type="submission" date="2023-03" db="EMBL/GenBank/DDBJ databases">
        <title>Massive genome expansion in bonnet fungi (Mycena s.s.) driven by repeated elements and novel gene families across ecological guilds.</title>
        <authorList>
            <consortium name="Lawrence Berkeley National Laboratory"/>
            <person name="Harder C.B."/>
            <person name="Miyauchi S."/>
            <person name="Viragh M."/>
            <person name="Kuo A."/>
            <person name="Thoen E."/>
            <person name="Andreopoulos B."/>
            <person name="Lu D."/>
            <person name="Skrede I."/>
            <person name="Drula E."/>
            <person name="Henrissat B."/>
            <person name="Morin E."/>
            <person name="Kohler A."/>
            <person name="Barry K."/>
            <person name="LaButti K."/>
            <person name="Morin E."/>
            <person name="Salamov A."/>
            <person name="Lipzen A."/>
            <person name="Mereny Z."/>
            <person name="Hegedus B."/>
            <person name="Baldrian P."/>
            <person name="Stursova M."/>
            <person name="Weitz H."/>
            <person name="Taylor A."/>
            <person name="Grigoriev I.V."/>
            <person name="Nagy L.G."/>
            <person name="Martin F."/>
            <person name="Kauserud H."/>
        </authorList>
    </citation>
    <scope>NUCLEOTIDE SEQUENCE</scope>
    <source>
        <strain evidence="2">CBHHK067</strain>
    </source>
</reference>
<dbReference type="Proteomes" id="UP001221757">
    <property type="component" value="Unassembled WGS sequence"/>
</dbReference>
<accession>A0AAD7GA63</accession>
<feature type="region of interest" description="Disordered" evidence="1">
    <location>
        <begin position="315"/>
        <end position="335"/>
    </location>
</feature>
<feature type="compositionally biased region" description="Low complexity" evidence="1">
    <location>
        <begin position="1"/>
        <end position="49"/>
    </location>
</feature>
<sequence>MPSISDLLSMPLDSSPLKPDSPTSSPKSSGTSLPADPSSPSPAQRAPRANQRKRPTEDMTQFAGEVSRANKLVKVDHDQLQIFAKSDRAEQLILLAGSLLSLVHQQRLLHPADSPVVVPKKLRNKILEHASILLLDASIPAYVDKKIGPTKLLMDLVILNGSAWGFSTEMAADSDQVKAVTLEITNTLTTKRHAMKSIIGGSLGSDPVLGGTLRSDALNVLDLANSLVQKVTKVKLDLPLCGRIALLRKTISEGNDNKYWITIDIELAEMRGTHPDAKKMSRFIKQYILDPDMKRYGTVDLATIGGASGRRQTANAAASTSMIPPAAGGGTAVDR</sequence>
<organism evidence="2 3">
    <name type="scientific">Mycena rosella</name>
    <name type="common">Pink bonnet</name>
    <name type="synonym">Agaricus rosellus</name>
    <dbReference type="NCBI Taxonomy" id="1033263"/>
    <lineage>
        <taxon>Eukaryota</taxon>
        <taxon>Fungi</taxon>
        <taxon>Dikarya</taxon>
        <taxon>Basidiomycota</taxon>
        <taxon>Agaricomycotina</taxon>
        <taxon>Agaricomycetes</taxon>
        <taxon>Agaricomycetidae</taxon>
        <taxon>Agaricales</taxon>
        <taxon>Marasmiineae</taxon>
        <taxon>Mycenaceae</taxon>
        <taxon>Mycena</taxon>
    </lineage>
</organism>
<dbReference type="AlphaFoldDB" id="A0AAD7GA63"/>
<dbReference type="EMBL" id="JARKIE010000172">
    <property type="protein sequence ID" value="KAJ7671802.1"/>
    <property type="molecule type" value="Genomic_DNA"/>
</dbReference>
<name>A0AAD7GA63_MYCRO</name>
<keyword evidence="3" id="KW-1185">Reference proteome</keyword>
<feature type="region of interest" description="Disordered" evidence="1">
    <location>
        <begin position="1"/>
        <end position="58"/>
    </location>
</feature>
<comment type="caution">
    <text evidence="2">The sequence shown here is derived from an EMBL/GenBank/DDBJ whole genome shotgun (WGS) entry which is preliminary data.</text>
</comment>
<evidence type="ECO:0000313" key="3">
    <source>
        <dbReference type="Proteomes" id="UP001221757"/>
    </source>
</evidence>
<evidence type="ECO:0000313" key="2">
    <source>
        <dbReference type="EMBL" id="KAJ7671802.1"/>
    </source>
</evidence>
<gene>
    <name evidence="2" type="ORF">B0H17DRAFT_1084977</name>
</gene>
<evidence type="ECO:0000256" key="1">
    <source>
        <dbReference type="SAM" id="MobiDB-lite"/>
    </source>
</evidence>
<protein>
    <submittedName>
        <fullName evidence="2">Uncharacterized protein</fullName>
    </submittedName>
</protein>